<comment type="subcellular location">
    <subcellularLocation>
        <location evidence="1">Nucleus</location>
    </subcellularLocation>
</comment>
<protein>
    <recommendedName>
        <fullName evidence="6">AP2/ERF domain-containing protein</fullName>
    </recommendedName>
</protein>
<reference evidence="7 8" key="1">
    <citation type="journal article" date="2010" name="Nature">
        <title>Genome sequencing and analysis of the model grass Brachypodium distachyon.</title>
        <authorList>
            <consortium name="International Brachypodium Initiative"/>
        </authorList>
    </citation>
    <scope>NUCLEOTIDE SEQUENCE [LARGE SCALE GENOMIC DNA]</scope>
    <source>
        <strain evidence="7 8">Bd21</strain>
    </source>
</reference>
<dbReference type="GO" id="GO:0003700">
    <property type="term" value="F:DNA-binding transcription factor activity"/>
    <property type="evidence" value="ECO:0007669"/>
    <property type="project" value="InterPro"/>
</dbReference>
<keyword evidence="3" id="KW-0238">DNA-binding</keyword>
<dbReference type="OrthoDB" id="695737at2759"/>
<evidence type="ECO:0000256" key="5">
    <source>
        <dbReference type="ARBA" id="ARBA00023242"/>
    </source>
</evidence>
<dbReference type="EnsemblPlants" id="PNT66632">
    <property type="protein sequence ID" value="PNT66632"/>
    <property type="gene ID" value="BRADI_3g15084v3"/>
</dbReference>
<evidence type="ECO:0000313" key="7">
    <source>
        <dbReference type="EMBL" id="PNT66632.1"/>
    </source>
</evidence>
<keyword evidence="4" id="KW-0804">Transcription</keyword>
<accession>A0A2K2CX69</accession>
<evidence type="ECO:0000259" key="6">
    <source>
        <dbReference type="PROSITE" id="PS51032"/>
    </source>
</evidence>
<dbReference type="Gramene" id="PNT66632">
    <property type="protein sequence ID" value="PNT66632"/>
    <property type="gene ID" value="BRADI_3g15084v3"/>
</dbReference>
<dbReference type="InterPro" id="IPR044808">
    <property type="entry name" value="ERF_plant"/>
</dbReference>
<dbReference type="AlphaFoldDB" id="A0A2K2CX69"/>
<dbReference type="PRINTS" id="PR00367">
    <property type="entry name" value="ETHRSPELEMNT"/>
</dbReference>
<dbReference type="GO" id="GO:0009873">
    <property type="term" value="P:ethylene-activated signaling pathway"/>
    <property type="evidence" value="ECO:0007669"/>
    <property type="project" value="InterPro"/>
</dbReference>
<evidence type="ECO:0000313" key="8">
    <source>
        <dbReference type="EnsemblPlants" id="PNT66632"/>
    </source>
</evidence>
<dbReference type="STRING" id="15368.A0A2K2CX69"/>
<sequence length="179" mass="19326">MYSSSSSSSSDSSFPSELSSRIKPAMAFIGVRARPWGRYAAEIRDSTRNGARVWLGTFGTAEAAAMAYDQAALSSRGAATPLNFPLARVQDSLRVLALGAGAGSGSPVLALKQRHSRRTRRKKADILSAVSGRKKKKSNCNNMAAAGKNGEQKRFILELEDLGTEYLEELLRISEQLIC</sequence>
<proteinExistence type="predicted"/>
<name>A0A2K2CX69_BRADI</name>
<dbReference type="CDD" id="cd00018">
    <property type="entry name" value="AP2"/>
    <property type="match status" value="1"/>
</dbReference>
<dbReference type="PANTHER" id="PTHR31190">
    <property type="entry name" value="DNA-BINDING DOMAIN"/>
    <property type="match status" value="1"/>
</dbReference>
<reference evidence="7" key="2">
    <citation type="submission" date="2017-06" db="EMBL/GenBank/DDBJ databases">
        <title>WGS assembly of Brachypodium distachyon.</title>
        <authorList>
            <consortium name="The International Brachypodium Initiative"/>
            <person name="Lucas S."/>
            <person name="Harmon-Smith M."/>
            <person name="Lail K."/>
            <person name="Tice H."/>
            <person name="Grimwood J."/>
            <person name="Bruce D."/>
            <person name="Barry K."/>
            <person name="Shu S."/>
            <person name="Lindquist E."/>
            <person name="Wang M."/>
            <person name="Pitluck S."/>
            <person name="Vogel J.P."/>
            <person name="Garvin D.F."/>
            <person name="Mockler T.C."/>
            <person name="Schmutz J."/>
            <person name="Rokhsar D."/>
            <person name="Bevan M.W."/>
        </authorList>
    </citation>
    <scope>NUCLEOTIDE SEQUENCE</scope>
    <source>
        <strain evidence="7">Bd21</strain>
    </source>
</reference>
<evidence type="ECO:0000256" key="2">
    <source>
        <dbReference type="ARBA" id="ARBA00023015"/>
    </source>
</evidence>
<dbReference type="PROSITE" id="PS51032">
    <property type="entry name" value="AP2_ERF"/>
    <property type="match status" value="1"/>
</dbReference>
<dbReference type="FunCoup" id="A0A2K2CX69">
    <property type="interactions" value="7"/>
</dbReference>
<organism evidence="7">
    <name type="scientific">Brachypodium distachyon</name>
    <name type="common">Purple false brome</name>
    <name type="synonym">Trachynia distachya</name>
    <dbReference type="NCBI Taxonomy" id="15368"/>
    <lineage>
        <taxon>Eukaryota</taxon>
        <taxon>Viridiplantae</taxon>
        <taxon>Streptophyta</taxon>
        <taxon>Embryophyta</taxon>
        <taxon>Tracheophyta</taxon>
        <taxon>Spermatophyta</taxon>
        <taxon>Magnoliopsida</taxon>
        <taxon>Liliopsida</taxon>
        <taxon>Poales</taxon>
        <taxon>Poaceae</taxon>
        <taxon>BOP clade</taxon>
        <taxon>Pooideae</taxon>
        <taxon>Stipodae</taxon>
        <taxon>Brachypodieae</taxon>
        <taxon>Brachypodium</taxon>
    </lineage>
</organism>
<dbReference type="EMBL" id="CM000882">
    <property type="protein sequence ID" value="PNT66632.1"/>
    <property type="molecule type" value="Genomic_DNA"/>
</dbReference>
<dbReference type="PANTHER" id="PTHR31190:SF89">
    <property type="entry name" value="OS07G0410700 PROTEIN"/>
    <property type="match status" value="1"/>
</dbReference>
<feature type="domain" description="AP2/ERF" evidence="6">
    <location>
        <begin position="27"/>
        <end position="85"/>
    </location>
</feature>
<dbReference type="SUPFAM" id="SSF54171">
    <property type="entry name" value="DNA-binding domain"/>
    <property type="match status" value="1"/>
</dbReference>
<dbReference type="SMART" id="SM00380">
    <property type="entry name" value="AP2"/>
    <property type="match status" value="1"/>
</dbReference>
<evidence type="ECO:0000256" key="4">
    <source>
        <dbReference type="ARBA" id="ARBA00023163"/>
    </source>
</evidence>
<dbReference type="GO" id="GO:0003677">
    <property type="term" value="F:DNA binding"/>
    <property type="evidence" value="ECO:0007669"/>
    <property type="project" value="UniProtKB-KW"/>
</dbReference>
<dbReference type="InterPro" id="IPR016177">
    <property type="entry name" value="DNA-bd_dom_sf"/>
</dbReference>
<dbReference type="InterPro" id="IPR001471">
    <property type="entry name" value="AP2/ERF_dom"/>
</dbReference>
<gene>
    <name evidence="7" type="ORF">BRADI_3g15084v3</name>
</gene>
<dbReference type="GO" id="GO:0005634">
    <property type="term" value="C:nucleus"/>
    <property type="evidence" value="ECO:0007669"/>
    <property type="project" value="UniProtKB-SubCell"/>
</dbReference>
<evidence type="ECO:0000256" key="1">
    <source>
        <dbReference type="ARBA" id="ARBA00004123"/>
    </source>
</evidence>
<dbReference type="Proteomes" id="UP000008810">
    <property type="component" value="Chromosome 3"/>
</dbReference>
<dbReference type="InterPro" id="IPR036955">
    <property type="entry name" value="AP2/ERF_dom_sf"/>
</dbReference>
<keyword evidence="9" id="KW-1185">Reference proteome</keyword>
<evidence type="ECO:0000256" key="3">
    <source>
        <dbReference type="ARBA" id="ARBA00023125"/>
    </source>
</evidence>
<keyword evidence="2" id="KW-0805">Transcription regulation</keyword>
<keyword evidence="5" id="KW-0539">Nucleus</keyword>
<dbReference type="Pfam" id="PF00847">
    <property type="entry name" value="AP2"/>
    <property type="match status" value="1"/>
</dbReference>
<evidence type="ECO:0000313" key="9">
    <source>
        <dbReference type="Proteomes" id="UP000008810"/>
    </source>
</evidence>
<dbReference type="InParanoid" id="A0A2K2CX69"/>
<reference evidence="8" key="3">
    <citation type="submission" date="2018-08" db="UniProtKB">
        <authorList>
            <consortium name="EnsemblPlants"/>
        </authorList>
    </citation>
    <scope>IDENTIFICATION</scope>
    <source>
        <strain evidence="8">cv. Bd21</strain>
    </source>
</reference>
<dbReference type="Gene3D" id="3.30.730.10">
    <property type="entry name" value="AP2/ERF domain"/>
    <property type="match status" value="1"/>
</dbReference>